<accession>A0ABV7YHE4</accession>
<dbReference type="Proteomes" id="UP001595699">
    <property type="component" value="Unassembled WGS sequence"/>
</dbReference>
<protein>
    <submittedName>
        <fullName evidence="2">Uncharacterized protein</fullName>
    </submittedName>
</protein>
<feature type="region of interest" description="Disordered" evidence="1">
    <location>
        <begin position="1"/>
        <end position="60"/>
    </location>
</feature>
<evidence type="ECO:0000313" key="3">
    <source>
        <dbReference type="Proteomes" id="UP001595699"/>
    </source>
</evidence>
<dbReference type="Gene3D" id="1.10.357.10">
    <property type="entry name" value="Tetracycline Repressor, domain 2"/>
    <property type="match status" value="1"/>
</dbReference>
<dbReference type="RefSeq" id="WP_205119823.1">
    <property type="nucleotide sequence ID" value="NZ_JAFBCM010000001.1"/>
</dbReference>
<evidence type="ECO:0000313" key="2">
    <source>
        <dbReference type="EMBL" id="MFC3763095.1"/>
    </source>
</evidence>
<dbReference type="EMBL" id="JBHRZH010000017">
    <property type="protein sequence ID" value="MFC3763095.1"/>
    <property type="molecule type" value="Genomic_DNA"/>
</dbReference>
<feature type="compositionally biased region" description="Basic and acidic residues" evidence="1">
    <location>
        <begin position="1"/>
        <end position="12"/>
    </location>
</feature>
<organism evidence="2 3">
    <name type="scientific">Tenggerimyces flavus</name>
    <dbReference type="NCBI Taxonomy" id="1708749"/>
    <lineage>
        <taxon>Bacteria</taxon>
        <taxon>Bacillati</taxon>
        <taxon>Actinomycetota</taxon>
        <taxon>Actinomycetes</taxon>
        <taxon>Propionibacteriales</taxon>
        <taxon>Nocardioidaceae</taxon>
        <taxon>Tenggerimyces</taxon>
    </lineage>
</organism>
<name>A0ABV7YHE4_9ACTN</name>
<reference evidence="3" key="1">
    <citation type="journal article" date="2019" name="Int. J. Syst. Evol. Microbiol.">
        <title>The Global Catalogue of Microorganisms (GCM) 10K type strain sequencing project: providing services to taxonomists for standard genome sequencing and annotation.</title>
        <authorList>
            <consortium name="The Broad Institute Genomics Platform"/>
            <consortium name="The Broad Institute Genome Sequencing Center for Infectious Disease"/>
            <person name="Wu L."/>
            <person name="Ma J."/>
        </authorList>
    </citation>
    <scope>NUCLEOTIDE SEQUENCE [LARGE SCALE GENOMIC DNA]</scope>
    <source>
        <strain evidence="3">CGMCC 4.7241</strain>
    </source>
</reference>
<gene>
    <name evidence="2" type="ORF">ACFOUW_19795</name>
</gene>
<proteinExistence type="predicted"/>
<evidence type="ECO:0000256" key="1">
    <source>
        <dbReference type="SAM" id="MobiDB-lite"/>
    </source>
</evidence>
<sequence length="81" mass="9197">MQHVEDAEHDQGGDELPASSRGRPAVYCSRSCQARAYRRRRQPPEPEPPEPPTAQAKRRRQIVEAVWRMASTRGLDAASMR</sequence>
<comment type="caution">
    <text evidence="2">The sequence shown here is derived from an EMBL/GenBank/DDBJ whole genome shotgun (WGS) entry which is preliminary data.</text>
</comment>
<keyword evidence="3" id="KW-1185">Reference proteome</keyword>